<keyword evidence="2" id="KW-1185">Reference proteome</keyword>
<dbReference type="AlphaFoldDB" id="A0A1H5VG07"/>
<accession>A0A1H5VG07</accession>
<dbReference type="EMBL" id="FNVO01000002">
    <property type="protein sequence ID" value="SEF85748.1"/>
    <property type="molecule type" value="Genomic_DNA"/>
</dbReference>
<dbReference type="InterPro" id="IPR037143">
    <property type="entry name" value="4-PPantetheinyl_Trfase_dom_sf"/>
</dbReference>
<dbReference type="GO" id="GO:0008897">
    <property type="term" value="F:holo-[acyl-carrier-protein] synthase activity"/>
    <property type="evidence" value="ECO:0007669"/>
    <property type="project" value="InterPro"/>
</dbReference>
<organism evidence="1 2">
    <name type="scientific">Thermomonospora echinospora</name>
    <dbReference type="NCBI Taxonomy" id="1992"/>
    <lineage>
        <taxon>Bacteria</taxon>
        <taxon>Bacillati</taxon>
        <taxon>Actinomycetota</taxon>
        <taxon>Actinomycetes</taxon>
        <taxon>Streptosporangiales</taxon>
        <taxon>Thermomonosporaceae</taxon>
        <taxon>Thermomonospora</taxon>
    </lineage>
</organism>
<dbReference type="SUPFAM" id="SSF56214">
    <property type="entry name" value="4'-phosphopantetheinyl transferase"/>
    <property type="match status" value="2"/>
</dbReference>
<dbReference type="Gene3D" id="3.90.470.20">
    <property type="entry name" value="4'-phosphopantetheinyl transferase domain"/>
    <property type="match status" value="1"/>
</dbReference>
<proteinExistence type="predicted"/>
<dbReference type="RefSeq" id="WP_103936565.1">
    <property type="nucleotide sequence ID" value="NZ_FNVO01000002.1"/>
</dbReference>
<dbReference type="OrthoDB" id="190168at2"/>
<gene>
    <name evidence="1" type="ORF">SAMN04489712_102292</name>
</gene>
<sequence>MSIPPLPDGEIHIWSADRRDTDLGHARQVLDPGELARADRRGEPGRSRYLASHLAFRTILGGYLGRAADTLRFDRRCAHCGDPGHGKPAADPALDASLSHSGERFLIAVCRSPGRVGVDIERIRPGVDWAAISALRSLPRLAGFQEWTRTEAVLKAAGVGLAGRARPWPGAPDGGTHPAGRRFLVDGSPEPWYAHDLGCPPGHVGAVATGLPDATVRMFTWSG</sequence>
<protein>
    <submittedName>
        <fullName evidence="1">4'-phosphopantetheinyl transferase</fullName>
    </submittedName>
</protein>
<dbReference type="Proteomes" id="UP000236723">
    <property type="component" value="Unassembled WGS sequence"/>
</dbReference>
<name>A0A1H5VG07_9ACTN</name>
<reference evidence="2" key="1">
    <citation type="submission" date="2016-10" db="EMBL/GenBank/DDBJ databases">
        <authorList>
            <person name="Varghese N."/>
            <person name="Submissions S."/>
        </authorList>
    </citation>
    <scope>NUCLEOTIDE SEQUENCE [LARGE SCALE GENOMIC DNA]</scope>
    <source>
        <strain evidence="2">DSM 43163</strain>
    </source>
</reference>
<evidence type="ECO:0000313" key="2">
    <source>
        <dbReference type="Proteomes" id="UP000236723"/>
    </source>
</evidence>
<dbReference type="GO" id="GO:0000287">
    <property type="term" value="F:magnesium ion binding"/>
    <property type="evidence" value="ECO:0007669"/>
    <property type="project" value="InterPro"/>
</dbReference>
<evidence type="ECO:0000313" key="1">
    <source>
        <dbReference type="EMBL" id="SEF85748.1"/>
    </source>
</evidence>
<keyword evidence="1" id="KW-0808">Transferase</keyword>